<protein>
    <submittedName>
        <fullName evidence="2">Uncharacterized protein</fullName>
    </submittedName>
</protein>
<comment type="caution">
    <text evidence="2">The sequence shown here is derived from an EMBL/GenBank/DDBJ whole genome shotgun (WGS) entry which is preliminary data.</text>
</comment>
<accession>A0A8S9X6N0</accession>
<proteinExistence type="predicted"/>
<keyword evidence="3" id="KW-1185">Reference proteome</keyword>
<gene>
    <name evidence="2" type="ORF">GE061_002367</name>
</gene>
<evidence type="ECO:0000256" key="1">
    <source>
        <dbReference type="SAM" id="MobiDB-lite"/>
    </source>
</evidence>
<evidence type="ECO:0000313" key="2">
    <source>
        <dbReference type="EMBL" id="KAF6204028.1"/>
    </source>
</evidence>
<name>A0A8S9X6N0_APOLU</name>
<dbReference type="AlphaFoldDB" id="A0A8S9X6N0"/>
<sequence length="175" mass="20003">MTTLRPFLTKQDTTMRQSIPAEERLIATLRFLATGRCYEDLKYSTVETLGKVGVMLSLESSQMSRWRSILSSCSSDNLPVVQPKRPLFPPSPASQPLVDENPEDDPHQVRIAPFIVQSVPENGEHNGVRIRWEEFLQRDSKAVFRPQTRKSLRSTELGWQMFGVRREEQSGSRGQ</sequence>
<dbReference type="EMBL" id="WIXP02000010">
    <property type="protein sequence ID" value="KAF6204028.1"/>
    <property type="molecule type" value="Genomic_DNA"/>
</dbReference>
<dbReference type="Proteomes" id="UP000466442">
    <property type="component" value="Unassembled WGS sequence"/>
</dbReference>
<reference evidence="2" key="1">
    <citation type="journal article" date="2021" name="Mol. Ecol. Resour.">
        <title>Apolygus lucorum genome provides insights into omnivorousness and mesophyll feeding.</title>
        <authorList>
            <person name="Liu Y."/>
            <person name="Liu H."/>
            <person name="Wang H."/>
            <person name="Huang T."/>
            <person name="Liu B."/>
            <person name="Yang B."/>
            <person name="Yin L."/>
            <person name="Li B."/>
            <person name="Zhang Y."/>
            <person name="Zhang S."/>
            <person name="Jiang F."/>
            <person name="Zhang X."/>
            <person name="Ren Y."/>
            <person name="Wang B."/>
            <person name="Wang S."/>
            <person name="Lu Y."/>
            <person name="Wu K."/>
            <person name="Fan W."/>
            <person name="Wang G."/>
        </authorList>
    </citation>
    <scope>NUCLEOTIDE SEQUENCE</scope>
    <source>
        <strain evidence="2">12Hb</strain>
    </source>
</reference>
<organism evidence="2 3">
    <name type="scientific">Apolygus lucorum</name>
    <name type="common">Small green plant bug</name>
    <name type="synonym">Lygocoris lucorum</name>
    <dbReference type="NCBI Taxonomy" id="248454"/>
    <lineage>
        <taxon>Eukaryota</taxon>
        <taxon>Metazoa</taxon>
        <taxon>Ecdysozoa</taxon>
        <taxon>Arthropoda</taxon>
        <taxon>Hexapoda</taxon>
        <taxon>Insecta</taxon>
        <taxon>Pterygota</taxon>
        <taxon>Neoptera</taxon>
        <taxon>Paraneoptera</taxon>
        <taxon>Hemiptera</taxon>
        <taxon>Heteroptera</taxon>
        <taxon>Panheteroptera</taxon>
        <taxon>Cimicomorpha</taxon>
        <taxon>Miridae</taxon>
        <taxon>Mirini</taxon>
        <taxon>Apolygus</taxon>
    </lineage>
</organism>
<dbReference type="OrthoDB" id="2668416at2759"/>
<feature type="region of interest" description="Disordered" evidence="1">
    <location>
        <begin position="82"/>
        <end position="105"/>
    </location>
</feature>
<evidence type="ECO:0000313" key="3">
    <source>
        <dbReference type="Proteomes" id="UP000466442"/>
    </source>
</evidence>